<dbReference type="Proteomes" id="UP000494256">
    <property type="component" value="Unassembled WGS sequence"/>
</dbReference>
<protein>
    <submittedName>
        <fullName evidence="1">Uncharacterized protein</fullName>
    </submittedName>
</protein>
<evidence type="ECO:0000313" key="2">
    <source>
        <dbReference type="Proteomes" id="UP000494256"/>
    </source>
</evidence>
<dbReference type="OrthoDB" id="1722066at2759"/>
<name>A0A8S0ZBI6_ARCPL</name>
<dbReference type="AlphaFoldDB" id="A0A8S0ZBI6"/>
<sequence>MNTLERSCRSVTDRKSEACNIIDENAGRAPGEFGRARGAAWRGLRRPAAAPACGVAARRTVRPRASSEQGLRR</sequence>
<evidence type="ECO:0000313" key="1">
    <source>
        <dbReference type="EMBL" id="CAB3230281.1"/>
    </source>
</evidence>
<reference evidence="1 2" key="1">
    <citation type="submission" date="2020-04" db="EMBL/GenBank/DDBJ databases">
        <authorList>
            <person name="Wallbank WR R."/>
            <person name="Pardo Diaz C."/>
            <person name="Kozak K."/>
            <person name="Martin S."/>
            <person name="Jiggins C."/>
            <person name="Moest M."/>
            <person name="Warren A I."/>
            <person name="Byers J.R.P. K."/>
            <person name="Montejo-Kovacevich G."/>
            <person name="Yen C E."/>
        </authorList>
    </citation>
    <scope>NUCLEOTIDE SEQUENCE [LARGE SCALE GENOMIC DNA]</scope>
</reference>
<organism evidence="1 2">
    <name type="scientific">Arctia plantaginis</name>
    <name type="common">Wood tiger moth</name>
    <name type="synonym">Phalaena plantaginis</name>
    <dbReference type="NCBI Taxonomy" id="874455"/>
    <lineage>
        <taxon>Eukaryota</taxon>
        <taxon>Metazoa</taxon>
        <taxon>Ecdysozoa</taxon>
        <taxon>Arthropoda</taxon>
        <taxon>Hexapoda</taxon>
        <taxon>Insecta</taxon>
        <taxon>Pterygota</taxon>
        <taxon>Neoptera</taxon>
        <taxon>Endopterygota</taxon>
        <taxon>Lepidoptera</taxon>
        <taxon>Glossata</taxon>
        <taxon>Ditrysia</taxon>
        <taxon>Noctuoidea</taxon>
        <taxon>Erebidae</taxon>
        <taxon>Arctiinae</taxon>
        <taxon>Arctia</taxon>
    </lineage>
</organism>
<gene>
    <name evidence="1" type="ORF">APLA_LOCUS4513</name>
</gene>
<comment type="caution">
    <text evidence="1">The sequence shown here is derived from an EMBL/GenBank/DDBJ whole genome shotgun (WGS) entry which is preliminary data.</text>
</comment>
<accession>A0A8S0ZBI6</accession>
<dbReference type="EMBL" id="CADEBD010000287">
    <property type="protein sequence ID" value="CAB3230281.1"/>
    <property type="molecule type" value="Genomic_DNA"/>
</dbReference>
<proteinExistence type="predicted"/>